<keyword evidence="4" id="KW-1133">Transmembrane helix</keyword>
<feature type="repeat" description="ANK" evidence="3">
    <location>
        <begin position="192"/>
        <end position="224"/>
    </location>
</feature>
<feature type="repeat" description="ANK" evidence="3">
    <location>
        <begin position="160"/>
        <end position="192"/>
    </location>
</feature>
<feature type="repeat" description="ANK" evidence="3">
    <location>
        <begin position="131"/>
        <end position="160"/>
    </location>
</feature>
<keyword evidence="4" id="KW-0472">Membrane</keyword>
<keyword evidence="2 3" id="KW-0040">ANK repeat</keyword>
<dbReference type="OrthoDB" id="416675at2759"/>
<feature type="transmembrane region" description="Helical" evidence="4">
    <location>
        <begin position="271"/>
        <end position="293"/>
    </location>
</feature>
<name>A0A1Q9DJC7_SYMMI</name>
<evidence type="ECO:0000313" key="5">
    <source>
        <dbReference type="EMBL" id="OLP95258.1"/>
    </source>
</evidence>
<dbReference type="SUPFAM" id="SSF48403">
    <property type="entry name" value="Ankyrin repeat"/>
    <property type="match status" value="1"/>
</dbReference>
<protein>
    <submittedName>
        <fullName evidence="5">Ankyrin-1</fullName>
    </submittedName>
</protein>
<dbReference type="Pfam" id="PF12796">
    <property type="entry name" value="Ank_2"/>
    <property type="match status" value="2"/>
</dbReference>
<evidence type="ECO:0000313" key="6">
    <source>
        <dbReference type="Proteomes" id="UP000186817"/>
    </source>
</evidence>
<dbReference type="SMART" id="SM00248">
    <property type="entry name" value="ANK"/>
    <property type="match status" value="6"/>
</dbReference>
<dbReference type="PROSITE" id="PS50297">
    <property type="entry name" value="ANK_REP_REGION"/>
    <property type="match status" value="4"/>
</dbReference>
<dbReference type="PANTHER" id="PTHR23206:SF8">
    <property type="entry name" value="ANKYRIN REPEAT AND KH DOMAIN-CONTAINING 1"/>
    <property type="match status" value="1"/>
</dbReference>
<dbReference type="EMBL" id="LSRX01000510">
    <property type="protein sequence ID" value="OLP95258.1"/>
    <property type="molecule type" value="Genomic_DNA"/>
</dbReference>
<dbReference type="Gene3D" id="1.25.40.20">
    <property type="entry name" value="Ankyrin repeat-containing domain"/>
    <property type="match status" value="2"/>
</dbReference>
<dbReference type="InterPro" id="IPR051631">
    <property type="entry name" value="Ankyrin-KH/SAM_domain"/>
</dbReference>
<accession>A0A1Q9DJC7</accession>
<keyword evidence="1" id="KW-0677">Repeat</keyword>
<proteinExistence type="predicted"/>
<evidence type="ECO:0000256" key="3">
    <source>
        <dbReference type="PROSITE-ProRule" id="PRU00023"/>
    </source>
</evidence>
<comment type="caution">
    <text evidence="5">The sequence shown here is derived from an EMBL/GenBank/DDBJ whole genome shotgun (WGS) entry which is preliminary data.</text>
</comment>
<dbReference type="Proteomes" id="UP000186817">
    <property type="component" value="Unassembled WGS sequence"/>
</dbReference>
<gene>
    <name evidence="5" type="primary">ANK1</name>
    <name evidence="5" type="ORF">AK812_SmicGene22621</name>
</gene>
<evidence type="ECO:0000256" key="4">
    <source>
        <dbReference type="SAM" id="Phobius"/>
    </source>
</evidence>
<dbReference type="AlphaFoldDB" id="A0A1Q9DJC7"/>
<keyword evidence="4" id="KW-0812">Transmembrane</keyword>
<evidence type="ECO:0000256" key="1">
    <source>
        <dbReference type="ARBA" id="ARBA00022737"/>
    </source>
</evidence>
<organism evidence="5 6">
    <name type="scientific">Symbiodinium microadriaticum</name>
    <name type="common">Dinoflagellate</name>
    <name type="synonym">Zooxanthella microadriatica</name>
    <dbReference type="NCBI Taxonomy" id="2951"/>
    <lineage>
        <taxon>Eukaryota</taxon>
        <taxon>Sar</taxon>
        <taxon>Alveolata</taxon>
        <taxon>Dinophyceae</taxon>
        <taxon>Suessiales</taxon>
        <taxon>Symbiodiniaceae</taxon>
        <taxon>Symbiodinium</taxon>
    </lineage>
</organism>
<dbReference type="InterPro" id="IPR002110">
    <property type="entry name" value="Ankyrin_rpt"/>
</dbReference>
<feature type="repeat" description="ANK" evidence="3">
    <location>
        <begin position="224"/>
        <end position="256"/>
    </location>
</feature>
<sequence>MAIDVLKRPQDPDLAVQDDRILQLPCISASPLLAAVENRDVEMVSLLLEARASVTEEIADVAHADFQLVNLLLDAGGPATGRCLYYASSQGRLELVRWLLEAGADESYLHFEETRFKFHSTSPRRSLPVGTPLFVASGQGHLEVVQLLLKAGADQNEATLAGTPLYVACSAGHTQIVQLLLEAGADEDVGTETETPLYIASLKGHAEATRCLLNSRADVNRGNGRETPLYAAASRGHVDTVRLLLQAGADRYKGDDVPTTTTGRLVAICTFYAGVVLVAIMLTIVGGAFAAHYPKWIKNNKGKETAAVSFRKSTVIPSGKQSGPGNKLSQARIVEKDEGKEPGTTQGVREPAFPFFVANTVHQAGPASKKLAALKGFWGVGCDNSNFKLGASALGGLMCIIDPRSLKLPLQSVPVGKQVPTPNKLLCVAWLAKDALAVGGSDGKVVRISLSASMADAVI</sequence>
<dbReference type="InterPro" id="IPR036770">
    <property type="entry name" value="Ankyrin_rpt-contain_sf"/>
</dbReference>
<evidence type="ECO:0000256" key="2">
    <source>
        <dbReference type="ARBA" id="ARBA00023043"/>
    </source>
</evidence>
<keyword evidence="6" id="KW-1185">Reference proteome</keyword>
<dbReference type="PROSITE" id="PS50088">
    <property type="entry name" value="ANK_REPEAT"/>
    <property type="match status" value="4"/>
</dbReference>
<dbReference type="PANTHER" id="PTHR23206">
    <property type="entry name" value="MASK PROTEIN"/>
    <property type="match status" value="1"/>
</dbReference>
<dbReference type="SUPFAM" id="SSF81324">
    <property type="entry name" value="Voltage-gated potassium channels"/>
    <property type="match status" value="1"/>
</dbReference>
<reference evidence="5 6" key="1">
    <citation type="submission" date="2016-02" db="EMBL/GenBank/DDBJ databases">
        <title>Genome analysis of coral dinoflagellate symbionts highlights evolutionary adaptations to a symbiotic lifestyle.</title>
        <authorList>
            <person name="Aranda M."/>
            <person name="Li Y."/>
            <person name="Liew Y.J."/>
            <person name="Baumgarten S."/>
            <person name="Simakov O."/>
            <person name="Wilson M."/>
            <person name="Piel J."/>
            <person name="Ashoor H."/>
            <person name="Bougouffa S."/>
            <person name="Bajic V.B."/>
            <person name="Ryu T."/>
            <person name="Ravasi T."/>
            <person name="Bayer T."/>
            <person name="Micklem G."/>
            <person name="Kim H."/>
            <person name="Bhak J."/>
            <person name="Lajeunesse T.C."/>
            <person name="Voolstra C.R."/>
        </authorList>
    </citation>
    <scope>NUCLEOTIDE SEQUENCE [LARGE SCALE GENOMIC DNA]</scope>
    <source>
        <strain evidence="5 6">CCMP2467</strain>
    </source>
</reference>